<dbReference type="PROSITE" id="PS51321">
    <property type="entry name" value="TFIIS_CENTRAL"/>
    <property type="match status" value="1"/>
</dbReference>
<evidence type="ECO:0000313" key="9">
    <source>
        <dbReference type="Proteomes" id="UP000011087"/>
    </source>
</evidence>
<reference evidence="8" key="3">
    <citation type="submission" date="2016-03" db="UniProtKB">
        <authorList>
            <consortium name="EnsemblProtists"/>
        </authorList>
    </citation>
    <scope>IDENTIFICATION</scope>
</reference>
<evidence type="ECO:0000256" key="5">
    <source>
        <dbReference type="SAM" id="MobiDB-lite"/>
    </source>
</evidence>
<dbReference type="RefSeq" id="XP_005839072.1">
    <property type="nucleotide sequence ID" value="XM_005839015.1"/>
</dbReference>
<dbReference type="OrthoDB" id="44867at2759"/>
<dbReference type="InterPro" id="IPR003618">
    <property type="entry name" value="TFIIS_cen_dom"/>
</dbReference>
<dbReference type="PaxDb" id="55529-EKX52092"/>
<dbReference type="Proteomes" id="UP000011087">
    <property type="component" value="Unassembled WGS sequence"/>
</dbReference>
<feature type="compositionally biased region" description="Basic and acidic residues" evidence="5">
    <location>
        <begin position="130"/>
        <end position="143"/>
    </location>
</feature>
<dbReference type="PANTHER" id="PTHR11477">
    <property type="entry name" value="TRANSCRIPTION FACTOR S-II ZINC FINGER DOMAIN-CONTAINING PROTEIN"/>
    <property type="match status" value="1"/>
</dbReference>
<dbReference type="GO" id="GO:0006351">
    <property type="term" value="P:DNA-templated transcription"/>
    <property type="evidence" value="ECO:0007669"/>
    <property type="project" value="InterPro"/>
</dbReference>
<organism evidence="7">
    <name type="scientific">Guillardia theta (strain CCMP2712)</name>
    <name type="common">Cryptophyte</name>
    <dbReference type="NCBI Taxonomy" id="905079"/>
    <lineage>
        <taxon>Eukaryota</taxon>
        <taxon>Cryptophyceae</taxon>
        <taxon>Pyrenomonadales</taxon>
        <taxon>Geminigeraceae</taxon>
        <taxon>Guillardia</taxon>
    </lineage>
</organism>
<keyword evidence="2" id="KW-0863">Zinc-finger</keyword>
<sequence length="390" mass="43693">MEDAMDEGGKAGPGRMKSRAEEHRACEVSRRRVGDGTETMPCLLSTSFHQPFRDATRLLRILILLSAYVEWGFTTGSERSDRSIASILHHKMCDKIEHRRLHGPGRQRLLYGDGMITAAPMLSLRGGSDNPEHVNIEESEGRGTSEMQGTSSLQNVEEITMDELKALPLPGESRKEKAVKKPGKPTDEKRGDQSVTESKDSVPMEFTEMSVEKGVKDGSTGSVMDESKTGSDLTGSSTAHAIRKYRHPTRNAVRDLIREKLCDALQPHVLPGDKYSALDAAIAIEHSMYQYRFFGKDESNSRYKGRARSILFNLRDSKNPDLRRRVRLEVKMLDQYRKTYAAYYMKSNSAGGAEDQYAVNNLASCLRPVPLSEVPEEEVYILSDADKKCR</sequence>
<evidence type="ECO:0000256" key="1">
    <source>
        <dbReference type="ARBA" id="ARBA00022723"/>
    </source>
</evidence>
<dbReference type="Pfam" id="PF07500">
    <property type="entry name" value="TFIIS_M"/>
    <property type="match status" value="1"/>
</dbReference>
<reference evidence="7 9" key="1">
    <citation type="journal article" date="2012" name="Nature">
        <title>Algal genomes reveal evolutionary mosaicism and the fate of nucleomorphs.</title>
        <authorList>
            <consortium name="DOE Joint Genome Institute"/>
            <person name="Curtis B.A."/>
            <person name="Tanifuji G."/>
            <person name="Burki F."/>
            <person name="Gruber A."/>
            <person name="Irimia M."/>
            <person name="Maruyama S."/>
            <person name="Arias M.C."/>
            <person name="Ball S.G."/>
            <person name="Gile G.H."/>
            <person name="Hirakawa Y."/>
            <person name="Hopkins J.F."/>
            <person name="Kuo A."/>
            <person name="Rensing S.A."/>
            <person name="Schmutz J."/>
            <person name="Symeonidi A."/>
            <person name="Elias M."/>
            <person name="Eveleigh R.J."/>
            <person name="Herman E.K."/>
            <person name="Klute M.J."/>
            <person name="Nakayama T."/>
            <person name="Obornik M."/>
            <person name="Reyes-Prieto A."/>
            <person name="Armbrust E.V."/>
            <person name="Aves S.J."/>
            <person name="Beiko R.G."/>
            <person name="Coutinho P."/>
            <person name="Dacks J.B."/>
            <person name="Durnford D.G."/>
            <person name="Fast N.M."/>
            <person name="Green B.R."/>
            <person name="Grisdale C.J."/>
            <person name="Hempel F."/>
            <person name="Henrissat B."/>
            <person name="Hoppner M.P."/>
            <person name="Ishida K."/>
            <person name="Kim E."/>
            <person name="Koreny L."/>
            <person name="Kroth P.G."/>
            <person name="Liu Y."/>
            <person name="Malik S.B."/>
            <person name="Maier U.G."/>
            <person name="McRose D."/>
            <person name="Mock T."/>
            <person name="Neilson J.A."/>
            <person name="Onodera N.T."/>
            <person name="Poole A.M."/>
            <person name="Pritham E.J."/>
            <person name="Richards T.A."/>
            <person name="Rocap G."/>
            <person name="Roy S.W."/>
            <person name="Sarai C."/>
            <person name="Schaack S."/>
            <person name="Shirato S."/>
            <person name="Slamovits C.H."/>
            <person name="Spencer D.F."/>
            <person name="Suzuki S."/>
            <person name="Worden A.Z."/>
            <person name="Zauner S."/>
            <person name="Barry K."/>
            <person name="Bell C."/>
            <person name="Bharti A.K."/>
            <person name="Crow J.A."/>
            <person name="Grimwood J."/>
            <person name="Kramer R."/>
            <person name="Lindquist E."/>
            <person name="Lucas S."/>
            <person name="Salamov A."/>
            <person name="McFadden G.I."/>
            <person name="Lane C.E."/>
            <person name="Keeling P.J."/>
            <person name="Gray M.W."/>
            <person name="Grigoriev I.V."/>
            <person name="Archibald J.M."/>
        </authorList>
    </citation>
    <scope>NUCLEOTIDE SEQUENCE</scope>
    <source>
        <strain evidence="7 9">CCMP2712</strain>
    </source>
</reference>
<dbReference type="SMART" id="SM00510">
    <property type="entry name" value="TFS2M"/>
    <property type="match status" value="1"/>
</dbReference>
<feature type="compositionally biased region" description="Basic and acidic residues" evidence="5">
    <location>
        <begin position="18"/>
        <end position="32"/>
    </location>
</feature>
<dbReference type="EMBL" id="JH992973">
    <property type="protein sequence ID" value="EKX52092.1"/>
    <property type="molecule type" value="Genomic_DNA"/>
</dbReference>
<evidence type="ECO:0000313" key="7">
    <source>
        <dbReference type="EMBL" id="EKX52092.1"/>
    </source>
</evidence>
<accession>L1JUK0</accession>
<feature type="region of interest" description="Disordered" evidence="5">
    <location>
        <begin position="166"/>
        <end position="236"/>
    </location>
</feature>
<evidence type="ECO:0000256" key="4">
    <source>
        <dbReference type="ARBA" id="ARBA00023242"/>
    </source>
</evidence>
<protein>
    <recommendedName>
        <fullName evidence="6">TFIIS central domain-containing protein</fullName>
    </recommendedName>
</protein>
<feature type="region of interest" description="Disordered" evidence="5">
    <location>
        <begin position="1"/>
        <end position="32"/>
    </location>
</feature>
<feature type="region of interest" description="Disordered" evidence="5">
    <location>
        <begin position="124"/>
        <end position="150"/>
    </location>
</feature>
<feature type="domain" description="TFIIS central" evidence="6">
    <location>
        <begin position="253"/>
        <end position="326"/>
    </location>
</feature>
<dbReference type="EnsemblProtists" id="EKX52092">
    <property type="protein sequence ID" value="EKX52092"/>
    <property type="gene ID" value="GUITHDRAFT_133829"/>
</dbReference>
<dbReference type="GO" id="GO:0005634">
    <property type="term" value="C:nucleus"/>
    <property type="evidence" value="ECO:0007669"/>
    <property type="project" value="TreeGrafter"/>
</dbReference>
<dbReference type="PANTHER" id="PTHR11477:SF0">
    <property type="entry name" value="IP08861P-RELATED"/>
    <property type="match status" value="1"/>
</dbReference>
<keyword evidence="4" id="KW-0539">Nucleus</keyword>
<dbReference type="GeneID" id="17309008"/>
<dbReference type="HOGENOM" id="CLU_708740_0_0_1"/>
<evidence type="ECO:0000313" key="8">
    <source>
        <dbReference type="EnsemblProtists" id="EKX52092"/>
    </source>
</evidence>
<dbReference type="KEGG" id="gtt:GUITHDRAFT_133829"/>
<evidence type="ECO:0000256" key="3">
    <source>
        <dbReference type="ARBA" id="ARBA00022833"/>
    </source>
</evidence>
<reference evidence="9" key="2">
    <citation type="submission" date="2012-11" db="EMBL/GenBank/DDBJ databases">
        <authorList>
            <person name="Kuo A."/>
            <person name="Curtis B.A."/>
            <person name="Tanifuji G."/>
            <person name="Burki F."/>
            <person name="Gruber A."/>
            <person name="Irimia M."/>
            <person name="Maruyama S."/>
            <person name="Arias M.C."/>
            <person name="Ball S.G."/>
            <person name="Gile G.H."/>
            <person name="Hirakawa Y."/>
            <person name="Hopkins J.F."/>
            <person name="Rensing S.A."/>
            <person name="Schmutz J."/>
            <person name="Symeonidi A."/>
            <person name="Elias M."/>
            <person name="Eveleigh R.J."/>
            <person name="Herman E.K."/>
            <person name="Klute M.J."/>
            <person name="Nakayama T."/>
            <person name="Obornik M."/>
            <person name="Reyes-Prieto A."/>
            <person name="Armbrust E.V."/>
            <person name="Aves S.J."/>
            <person name="Beiko R.G."/>
            <person name="Coutinho P."/>
            <person name="Dacks J.B."/>
            <person name="Durnford D.G."/>
            <person name="Fast N.M."/>
            <person name="Green B.R."/>
            <person name="Grisdale C."/>
            <person name="Hempe F."/>
            <person name="Henrissat B."/>
            <person name="Hoppner M.P."/>
            <person name="Ishida K.-I."/>
            <person name="Kim E."/>
            <person name="Koreny L."/>
            <person name="Kroth P.G."/>
            <person name="Liu Y."/>
            <person name="Malik S.-B."/>
            <person name="Maier U.G."/>
            <person name="McRose D."/>
            <person name="Mock T."/>
            <person name="Neilson J.A."/>
            <person name="Onodera N.T."/>
            <person name="Poole A.M."/>
            <person name="Pritham E.J."/>
            <person name="Richards T.A."/>
            <person name="Rocap G."/>
            <person name="Roy S.W."/>
            <person name="Sarai C."/>
            <person name="Schaack S."/>
            <person name="Shirato S."/>
            <person name="Slamovits C.H."/>
            <person name="Spencer D.F."/>
            <person name="Suzuki S."/>
            <person name="Worden A.Z."/>
            <person name="Zauner S."/>
            <person name="Barry K."/>
            <person name="Bell C."/>
            <person name="Bharti A.K."/>
            <person name="Crow J.A."/>
            <person name="Grimwood J."/>
            <person name="Kramer R."/>
            <person name="Lindquist E."/>
            <person name="Lucas S."/>
            <person name="Salamov A."/>
            <person name="McFadden G.I."/>
            <person name="Lane C.E."/>
            <person name="Keeling P.J."/>
            <person name="Gray M.W."/>
            <person name="Grigoriev I.V."/>
            <person name="Archibald J.M."/>
        </authorList>
    </citation>
    <scope>NUCLEOTIDE SEQUENCE</scope>
    <source>
        <strain evidence="9">CCMP2712</strain>
    </source>
</reference>
<name>L1JUK0_GUITC</name>
<dbReference type="GO" id="GO:0008270">
    <property type="term" value="F:zinc ion binding"/>
    <property type="evidence" value="ECO:0007669"/>
    <property type="project" value="UniProtKB-KW"/>
</dbReference>
<feature type="compositionally biased region" description="Basic and acidic residues" evidence="5">
    <location>
        <begin position="184"/>
        <end position="202"/>
    </location>
</feature>
<dbReference type="STRING" id="905079.L1JUK0"/>
<evidence type="ECO:0000256" key="2">
    <source>
        <dbReference type="ARBA" id="ARBA00022771"/>
    </source>
</evidence>
<gene>
    <name evidence="7" type="ORF">GUITHDRAFT_133829</name>
</gene>
<dbReference type="InterPro" id="IPR036575">
    <property type="entry name" value="TFIIS_cen_dom_sf"/>
</dbReference>
<keyword evidence="3" id="KW-0862">Zinc</keyword>
<evidence type="ECO:0000259" key="6">
    <source>
        <dbReference type="PROSITE" id="PS51321"/>
    </source>
</evidence>
<dbReference type="AlphaFoldDB" id="L1JUK0"/>
<dbReference type="Gene3D" id="1.10.472.30">
    <property type="entry name" value="Transcription elongation factor S-II, central domain"/>
    <property type="match status" value="1"/>
</dbReference>
<proteinExistence type="predicted"/>
<keyword evidence="9" id="KW-1185">Reference proteome</keyword>
<keyword evidence="1" id="KW-0479">Metal-binding</keyword>
<dbReference type="SUPFAM" id="SSF46942">
    <property type="entry name" value="Elongation factor TFIIS domain 2"/>
    <property type="match status" value="1"/>
</dbReference>